<evidence type="ECO:0000313" key="2">
    <source>
        <dbReference type="WBParaSite" id="RSKR_0000134800.1"/>
    </source>
</evidence>
<protein>
    <submittedName>
        <fullName evidence="2">GPI inositol-deacylase</fullName>
    </submittedName>
</protein>
<evidence type="ECO:0000313" key="1">
    <source>
        <dbReference type="Proteomes" id="UP000095286"/>
    </source>
</evidence>
<organism evidence="1 2">
    <name type="scientific">Rhabditophanes sp. KR3021</name>
    <dbReference type="NCBI Taxonomy" id="114890"/>
    <lineage>
        <taxon>Eukaryota</taxon>
        <taxon>Metazoa</taxon>
        <taxon>Ecdysozoa</taxon>
        <taxon>Nematoda</taxon>
        <taxon>Chromadorea</taxon>
        <taxon>Rhabditida</taxon>
        <taxon>Tylenchina</taxon>
        <taxon>Panagrolaimomorpha</taxon>
        <taxon>Strongyloidoidea</taxon>
        <taxon>Alloionematidae</taxon>
        <taxon>Rhabditophanes</taxon>
    </lineage>
</organism>
<name>A0AC35TK78_9BILA</name>
<dbReference type="WBParaSite" id="RSKR_0000134800.1">
    <property type="protein sequence ID" value="RSKR_0000134800.1"/>
    <property type="gene ID" value="RSKR_0000134800"/>
</dbReference>
<proteinExistence type="predicted"/>
<sequence>MLRTFTRKYGKIALGLALAGSASIPIYSVIQYNSTPLPTDLDPILTAGDAAALLKQNKRNFEAVQKLELLYGVDPMSNSDISSLIMQSDRVVLCKLALHGSHLFSLHPASIVSKNQLNLARKANEDNEEDLLMYQGLNSIFSKSENSLGALGFYDYVICDENDLNCLERDKFKKHWGRDQKIVAPLIKGIELTGSTDCSEFLEKDLLNVLLNIYLNHRADLAKGKNPVTRRVCQLVMKIMGNIAKSKPAGLDYIIYSPWWALLHEMINSPKSGEEPYWARKVVHNMLFALGGEEVCYSSDVIELHRPQDGEEPLVDIVLVHGIQGSGLTTWRSNDSIKTKKTKSWISEWLVPEIKTPVRVIASDYVSSFRTLRGLKEGLPHRARRLEKEFVECGIGQRPVLWIAHSLGGIIIKRILNTNPEILSKTVGILFISTPHRGSPLADFFGRFGNVTDDVKMLKHNNLENNKIHNSFLAIANDIPLFVSVGETIKHDIVRAYHMVPPESAFFEKGAFYHFNSNHIDISKAKDRNDPVFKVVKSFINDGIRIIKEENKK</sequence>
<reference evidence="2" key="1">
    <citation type="submission" date="2016-11" db="UniProtKB">
        <authorList>
            <consortium name="WormBaseParasite"/>
        </authorList>
    </citation>
    <scope>IDENTIFICATION</scope>
    <source>
        <strain evidence="2">KR3021</strain>
    </source>
</reference>
<dbReference type="Proteomes" id="UP000095286">
    <property type="component" value="Unplaced"/>
</dbReference>
<accession>A0AC35TK78</accession>